<dbReference type="PANTHER" id="PTHR13696:SF99">
    <property type="entry name" value="COBYRINIC ACID AC-DIAMIDE SYNTHASE"/>
    <property type="match status" value="1"/>
</dbReference>
<dbReference type="RefSeq" id="WP_252461420.1">
    <property type="nucleotide sequence ID" value="NZ_JAMHFX010000224.1"/>
</dbReference>
<proteinExistence type="predicted"/>
<evidence type="ECO:0000313" key="3">
    <source>
        <dbReference type="Proteomes" id="UP001202943"/>
    </source>
</evidence>
<evidence type="ECO:0000259" key="1">
    <source>
        <dbReference type="Pfam" id="PF13614"/>
    </source>
</evidence>
<sequence length="371" mass="42430">MGHSVAGQLRKARLDRKLNVNQAAKWASVTWRAWRAWESDAPSKRKPSPAALRLFFLRAGIPIPNDLREYLDPHRRSHVISITSSKGGVGKSPITVNVAACLAFKGMRVAIITDDAVYRSMVSAGEGPEANSLVSAVDIYDLRDVVIHPSEAKNLAKQIARGLENCPEKEVAHLYLREDIETLKRKEQSVHTLDNLKQKYDYLLLDVKYDLKLLKDNCDIIAVIVDSYCMLSVRAAGRFLERLKDEPSRKKLPKIFSLLTRYDIGGQSRELMEFLGDRKDISPEVFEKLRNERYQRYRYRESIFRKIMELPIPPLSVRLTSAHDIVIDNFNEEKSIWEGYCYFHSLLDIAPHSPAAAECMSLTEELIDMRL</sequence>
<dbReference type="InterPro" id="IPR050678">
    <property type="entry name" value="DNA_Partitioning_ATPase"/>
</dbReference>
<dbReference type="Gene3D" id="3.40.50.300">
    <property type="entry name" value="P-loop containing nucleotide triphosphate hydrolases"/>
    <property type="match status" value="1"/>
</dbReference>
<dbReference type="SUPFAM" id="SSF52540">
    <property type="entry name" value="P-loop containing nucleoside triphosphate hydrolases"/>
    <property type="match status" value="1"/>
</dbReference>
<dbReference type="PANTHER" id="PTHR13696">
    <property type="entry name" value="P-LOOP CONTAINING NUCLEOSIDE TRIPHOSPHATE HYDROLASE"/>
    <property type="match status" value="1"/>
</dbReference>
<dbReference type="InterPro" id="IPR027417">
    <property type="entry name" value="P-loop_NTPase"/>
</dbReference>
<reference evidence="2" key="2">
    <citation type="submission" date="2023-08" db="EMBL/GenBank/DDBJ databases">
        <title>Isolation, Identification, Denitrification Characteristics of A Highly Efficient Aerobic Denitrifying Bacterial Strain DS2.</title>
        <authorList>
            <person name="Wang H."/>
        </authorList>
    </citation>
    <scope>NUCLEOTIDE SEQUENCE</scope>
    <source>
        <strain evidence="2">DS2</strain>
    </source>
</reference>
<dbReference type="Proteomes" id="UP001202943">
    <property type="component" value="Unassembled WGS sequence"/>
</dbReference>
<dbReference type="Pfam" id="PF13614">
    <property type="entry name" value="AAA_31"/>
    <property type="match status" value="1"/>
</dbReference>
<evidence type="ECO:0000313" key="2">
    <source>
        <dbReference type="EMBL" id="MCO1623713.1"/>
    </source>
</evidence>
<dbReference type="InterPro" id="IPR025669">
    <property type="entry name" value="AAA_dom"/>
</dbReference>
<gene>
    <name evidence="2" type="ORF">M8C81_24240</name>
</gene>
<feature type="domain" description="AAA" evidence="1">
    <location>
        <begin position="78"/>
        <end position="222"/>
    </location>
</feature>
<name>A0AAW5HPS5_PSEPU</name>
<accession>A0AAW5HPS5</accession>
<comment type="caution">
    <text evidence="2">The sequence shown here is derived from an EMBL/GenBank/DDBJ whole genome shotgun (WGS) entry which is preliminary data.</text>
</comment>
<protein>
    <submittedName>
        <fullName evidence="2">AAA family ATPase</fullName>
    </submittedName>
</protein>
<organism evidence="2 3">
    <name type="scientific">Pseudomonas putida</name>
    <name type="common">Arthrobacter siderocapsulatus</name>
    <dbReference type="NCBI Taxonomy" id="303"/>
    <lineage>
        <taxon>Bacteria</taxon>
        <taxon>Pseudomonadati</taxon>
        <taxon>Pseudomonadota</taxon>
        <taxon>Gammaproteobacteria</taxon>
        <taxon>Pseudomonadales</taxon>
        <taxon>Pseudomonadaceae</taxon>
        <taxon>Pseudomonas</taxon>
    </lineage>
</organism>
<dbReference type="EMBL" id="JAMHFX010000224">
    <property type="protein sequence ID" value="MCO1623713.1"/>
    <property type="molecule type" value="Genomic_DNA"/>
</dbReference>
<reference evidence="2" key="1">
    <citation type="submission" date="2022-05" db="EMBL/GenBank/DDBJ databases">
        <authorList>
            <person name="Yi M."/>
        </authorList>
    </citation>
    <scope>NUCLEOTIDE SEQUENCE</scope>
    <source>
        <strain evidence="2">DS2</strain>
    </source>
</reference>
<dbReference type="AlphaFoldDB" id="A0AAW5HPS5"/>